<accession>A0ABQ6LSG4</accession>
<dbReference type="Proteomes" id="UP001239909">
    <property type="component" value="Unassembled WGS sequence"/>
</dbReference>
<dbReference type="InterPro" id="IPR050366">
    <property type="entry name" value="BP-dependent_transpt_permease"/>
</dbReference>
<organism evidence="11 12">
    <name type="scientific">Paralimibaculum aggregatum</name>
    <dbReference type="NCBI Taxonomy" id="3036245"/>
    <lineage>
        <taxon>Bacteria</taxon>
        <taxon>Pseudomonadati</taxon>
        <taxon>Pseudomonadota</taxon>
        <taxon>Alphaproteobacteria</taxon>
        <taxon>Rhodobacterales</taxon>
        <taxon>Paracoccaceae</taxon>
        <taxon>Paralimibaculum</taxon>
    </lineage>
</organism>
<evidence type="ECO:0000256" key="3">
    <source>
        <dbReference type="ARBA" id="ARBA00022475"/>
    </source>
</evidence>
<keyword evidence="5" id="KW-0571">Peptide transport</keyword>
<dbReference type="EMBL" id="BSYI01000049">
    <property type="protein sequence ID" value="GMG85025.1"/>
    <property type="molecule type" value="Genomic_DNA"/>
</dbReference>
<protein>
    <submittedName>
        <fullName evidence="11">ABC transporter permease</fullName>
    </submittedName>
</protein>
<keyword evidence="12" id="KW-1185">Reference proteome</keyword>
<keyword evidence="6" id="KW-0653">Protein transport</keyword>
<dbReference type="PROSITE" id="PS50928">
    <property type="entry name" value="ABC_TM1"/>
    <property type="match status" value="1"/>
</dbReference>
<dbReference type="Gene3D" id="1.10.3720.10">
    <property type="entry name" value="MetI-like"/>
    <property type="match status" value="1"/>
</dbReference>
<evidence type="ECO:0000256" key="7">
    <source>
        <dbReference type="ARBA" id="ARBA00022989"/>
    </source>
</evidence>
<evidence type="ECO:0000256" key="6">
    <source>
        <dbReference type="ARBA" id="ARBA00022927"/>
    </source>
</evidence>
<dbReference type="PANTHER" id="PTHR43386">
    <property type="entry name" value="OLIGOPEPTIDE TRANSPORT SYSTEM PERMEASE PROTEIN APPC"/>
    <property type="match status" value="1"/>
</dbReference>
<comment type="subcellular location">
    <subcellularLocation>
        <location evidence="1 9">Cell membrane</location>
        <topology evidence="1 9">Multi-pass membrane protein</topology>
    </subcellularLocation>
</comment>
<keyword evidence="8 9" id="KW-0472">Membrane</keyword>
<evidence type="ECO:0000256" key="8">
    <source>
        <dbReference type="ARBA" id="ARBA00023136"/>
    </source>
</evidence>
<evidence type="ECO:0000256" key="2">
    <source>
        <dbReference type="ARBA" id="ARBA00022448"/>
    </source>
</evidence>
<dbReference type="SUPFAM" id="SSF161098">
    <property type="entry name" value="MetI-like"/>
    <property type="match status" value="1"/>
</dbReference>
<feature type="transmembrane region" description="Helical" evidence="9">
    <location>
        <begin position="80"/>
        <end position="106"/>
    </location>
</feature>
<feature type="transmembrane region" description="Helical" evidence="9">
    <location>
        <begin position="199"/>
        <end position="222"/>
    </location>
</feature>
<dbReference type="InterPro" id="IPR035906">
    <property type="entry name" value="MetI-like_sf"/>
</dbReference>
<dbReference type="PANTHER" id="PTHR43386:SF1">
    <property type="entry name" value="D,D-DIPEPTIDE TRANSPORT SYSTEM PERMEASE PROTEIN DDPC-RELATED"/>
    <property type="match status" value="1"/>
</dbReference>
<dbReference type="InterPro" id="IPR000515">
    <property type="entry name" value="MetI-like"/>
</dbReference>
<reference evidence="11 12" key="1">
    <citation type="submission" date="2023-04" db="EMBL/GenBank/DDBJ databases">
        <title>Marinoamorphus aggregata gen. nov., sp. Nov., isolate from tissue of brittle star Ophioplocus japonicus.</title>
        <authorList>
            <person name="Kawano K."/>
            <person name="Sawayama S."/>
            <person name="Nakagawa S."/>
        </authorList>
    </citation>
    <scope>NUCLEOTIDE SEQUENCE [LARGE SCALE GENOMIC DNA]</scope>
    <source>
        <strain evidence="11 12">NKW23</strain>
    </source>
</reference>
<keyword evidence="3" id="KW-1003">Cell membrane</keyword>
<evidence type="ECO:0000259" key="10">
    <source>
        <dbReference type="PROSITE" id="PS50928"/>
    </source>
</evidence>
<proteinExistence type="inferred from homology"/>
<feature type="domain" description="ABC transmembrane type-1" evidence="10">
    <location>
        <begin position="78"/>
        <end position="266"/>
    </location>
</feature>
<comment type="similarity">
    <text evidence="9">Belongs to the binding-protein-dependent transport system permease family.</text>
</comment>
<feature type="transmembrane region" description="Helical" evidence="9">
    <location>
        <begin position="17"/>
        <end position="37"/>
    </location>
</feature>
<evidence type="ECO:0000313" key="11">
    <source>
        <dbReference type="EMBL" id="GMG85025.1"/>
    </source>
</evidence>
<evidence type="ECO:0000256" key="5">
    <source>
        <dbReference type="ARBA" id="ARBA00022856"/>
    </source>
</evidence>
<keyword evidence="2 9" id="KW-0813">Transport</keyword>
<comment type="caution">
    <text evidence="11">The sequence shown here is derived from an EMBL/GenBank/DDBJ whole genome shotgun (WGS) entry which is preliminary data.</text>
</comment>
<evidence type="ECO:0000256" key="4">
    <source>
        <dbReference type="ARBA" id="ARBA00022692"/>
    </source>
</evidence>
<evidence type="ECO:0000313" key="12">
    <source>
        <dbReference type="Proteomes" id="UP001239909"/>
    </source>
</evidence>
<keyword evidence="4 9" id="KW-0812">Transmembrane</keyword>
<dbReference type="Pfam" id="PF00528">
    <property type="entry name" value="BPD_transp_1"/>
    <property type="match status" value="1"/>
</dbReference>
<feature type="transmembrane region" description="Helical" evidence="9">
    <location>
        <begin position="243"/>
        <end position="265"/>
    </location>
</feature>
<feature type="transmembrane region" description="Helical" evidence="9">
    <location>
        <begin position="127"/>
        <end position="151"/>
    </location>
</feature>
<dbReference type="CDD" id="cd06261">
    <property type="entry name" value="TM_PBP2"/>
    <property type="match status" value="1"/>
</dbReference>
<name>A0ABQ6LSG4_9RHOB</name>
<dbReference type="RefSeq" id="WP_285674248.1">
    <property type="nucleotide sequence ID" value="NZ_BSYI01000049.1"/>
</dbReference>
<evidence type="ECO:0000256" key="9">
    <source>
        <dbReference type="RuleBase" id="RU363032"/>
    </source>
</evidence>
<keyword evidence="7 9" id="KW-1133">Transmembrane helix</keyword>
<sequence>MAEADPFLKRFGRNRPAAIGAVLLLAVTAGGLLAPMLSAPDPWAMVARPFLWPGSDPRFPLGTDMLGRDLLAGILHGARVSLLVGLIATAAAAFVGISIGALAGYYGGRIDNLLMRLTELFQIVPPFILAVVLVVILEPSVGTIILAIAAISWPQLARLTRAEVLSIREREYVEAAVSVGMSDRRIIFREILPNAAPPLLVSTSLAVATSILLESSLSFLGLGDPNVMSWGTMVGAGREVLRSAWYVCAVPGVAILVTVLAINLVGEGLNDALDPKRRRR</sequence>
<evidence type="ECO:0000256" key="1">
    <source>
        <dbReference type="ARBA" id="ARBA00004651"/>
    </source>
</evidence>
<gene>
    <name evidence="11" type="ORF">LNKW23_42410</name>
</gene>